<dbReference type="EMBL" id="KV878604">
    <property type="protein sequence ID" value="OJJ52171.1"/>
    <property type="molecule type" value="Genomic_DNA"/>
</dbReference>
<reference evidence="3" key="1">
    <citation type="journal article" date="2017" name="Genome Biol.">
        <title>Comparative genomics reveals high biological diversity and specific adaptations in the industrially and medically important fungal genus Aspergillus.</title>
        <authorList>
            <person name="de Vries R.P."/>
            <person name="Riley R."/>
            <person name="Wiebenga A."/>
            <person name="Aguilar-Osorio G."/>
            <person name="Amillis S."/>
            <person name="Uchima C.A."/>
            <person name="Anderluh G."/>
            <person name="Asadollahi M."/>
            <person name="Askin M."/>
            <person name="Barry K."/>
            <person name="Battaglia E."/>
            <person name="Bayram O."/>
            <person name="Benocci T."/>
            <person name="Braus-Stromeyer S.A."/>
            <person name="Caldana C."/>
            <person name="Canovas D."/>
            <person name="Cerqueira G.C."/>
            <person name="Chen F."/>
            <person name="Chen W."/>
            <person name="Choi C."/>
            <person name="Clum A."/>
            <person name="Dos Santos R.A."/>
            <person name="Damasio A.R."/>
            <person name="Diallinas G."/>
            <person name="Emri T."/>
            <person name="Fekete E."/>
            <person name="Flipphi M."/>
            <person name="Freyberg S."/>
            <person name="Gallo A."/>
            <person name="Gournas C."/>
            <person name="Habgood R."/>
            <person name="Hainaut M."/>
            <person name="Harispe M.L."/>
            <person name="Henrissat B."/>
            <person name="Hilden K.S."/>
            <person name="Hope R."/>
            <person name="Hossain A."/>
            <person name="Karabika E."/>
            <person name="Karaffa L."/>
            <person name="Karanyi Z."/>
            <person name="Krasevec N."/>
            <person name="Kuo A."/>
            <person name="Kusch H."/>
            <person name="LaButti K."/>
            <person name="Lagendijk E.L."/>
            <person name="Lapidus A."/>
            <person name="Levasseur A."/>
            <person name="Lindquist E."/>
            <person name="Lipzen A."/>
            <person name="Logrieco A.F."/>
            <person name="MacCabe A."/>
            <person name="Maekelae M.R."/>
            <person name="Malavazi I."/>
            <person name="Melin P."/>
            <person name="Meyer V."/>
            <person name="Mielnichuk N."/>
            <person name="Miskei M."/>
            <person name="Molnar A.P."/>
            <person name="Mule G."/>
            <person name="Ngan C.Y."/>
            <person name="Orejas M."/>
            <person name="Orosz E."/>
            <person name="Ouedraogo J.P."/>
            <person name="Overkamp K.M."/>
            <person name="Park H.-S."/>
            <person name="Perrone G."/>
            <person name="Piumi F."/>
            <person name="Punt P.J."/>
            <person name="Ram A.F."/>
            <person name="Ramon A."/>
            <person name="Rauscher S."/>
            <person name="Record E."/>
            <person name="Riano-Pachon D.M."/>
            <person name="Robert V."/>
            <person name="Roehrig J."/>
            <person name="Ruller R."/>
            <person name="Salamov A."/>
            <person name="Salih N.S."/>
            <person name="Samson R.A."/>
            <person name="Sandor E."/>
            <person name="Sanguinetti M."/>
            <person name="Schuetze T."/>
            <person name="Sepcic K."/>
            <person name="Shelest E."/>
            <person name="Sherlock G."/>
            <person name="Sophianopoulou V."/>
            <person name="Squina F.M."/>
            <person name="Sun H."/>
            <person name="Susca A."/>
            <person name="Todd R.B."/>
            <person name="Tsang A."/>
            <person name="Unkles S.E."/>
            <person name="van de Wiele N."/>
            <person name="van Rossen-Uffink D."/>
            <person name="Oliveira J.V."/>
            <person name="Vesth T.C."/>
            <person name="Visser J."/>
            <person name="Yu J.-H."/>
            <person name="Zhou M."/>
            <person name="Andersen M.R."/>
            <person name="Archer D.B."/>
            <person name="Baker S.E."/>
            <person name="Benoit I."/>
            <person name="Brakhage A.A."/>
            <person name="Braus G.H."/>
            <person name="Fischer R."/>
            <person name="Frisvad J.C."/>
            <person name="Goldman G.H."/>
            <person name="Houbraken J."/>
            <person name="Oakley B."/>
            <person name="Pocsi I."/>
            <person name="Scazzocchio C."/>
            <person name="Seiboth B."/>
            <person name="vanKuyk P.A."/>
            <person name="Wortman J."/>
            <person name="Dyer P.S."/>
            <person name="Grigoriev I.V."/>
        </authorList>
    </citation>
    <scope>NUCLEOTIDE SEQUENCE [LARGE SCALE GENOMIC DNA]</scope>
    <source>
        <strain evidence="3">CBS 593.65</strain>
    </source>
</reference>
<dbReference type="Proteomes" id="UP000184356">
    <property type="component" value="Unassembled WGS sequence"/>
</dbReference>
<name>A0A1L9SYL7_9EURO</name>
<sequence>MTTDRETAGMIHQAIVTLSTVPLAYELDRYSLDIGETRVLLDASPRFELSYWIEHFWDDEIARPYRKSTHQNTGYGQTMTTNETFRFPMYTREAVQSKRHERSNMKLANPGSTEPLNP</sequence>
<dbReference type="RefSeq" id="XP_040695977.1">
    <property type="nucleotide sequence ID" value="XM_040845550.1"/>
</dbReference>
<feature type="region of interest" description="Disordered" evidence="1">
    <location>
        <begin position="95"/>
        <end position="118"/>
    </location>
</feature>
<proteinExistence type="predicted"/>
<evidence type="ECO:0000313" key="3">
    <source>
        <dbReference type="Proteomes" id="UP000184356"/>
    </source>
</evidence>
<organism evidence="2 3">
    <name type="scientific">Aspergillus sydowii CBS 593.65</name>
    <dbReference type="NCBI Taxonomy" id="1036612"/>
    <lineage>
        <taxon>Eukaryota</taxon>
        <taxon>Fungi</taxon>
        <taxon>Dikarya</taxon>
        <taxon>Ascomycota</taxon>
        <taxon>Pezizomycotina</taxon>
        <taxon>Eurotiomycetes</taxon>
        <taxon>Eurotiomycetidae</taxon>
        <taxon>Eurotiales</taxon>
        <taxon>Aspergillaceae</taxon>
        <taxon>Aspergillus</taxon>
        <taxon>Aspergillus subgen. Nidulantes</taxon>
    </lineage>
</organism>
<evidence type="ECO:0000313" key="2">
    <source>
        <dbReference type="EMBL" id="OJJ52171.1"/>
    </source>
</evidence>
<accession>A0A1L9SYL7</accession>
<feature type="compositionally biased region" description="Basic and acidic residues" evidence="1">
    <location>
        <begin position="95"/>
        <end position="104"/>
    </location>
</feature>
<dbReference type="AlphaFoldDB" id="A0A1L9SYL7"/>
<dbReference type="GeneID" id="63761623"/>
<evidence type="ECO:0000256" key="1">
    <source>
        <dbReference type="SAM" id="MobiDB-lite"/>
    </source>
</evidence>
<keyword evidence="3" id="KW-1185">Reference proteome</keyword>
<gene>
    <name evidence="2" type="ORF">ASPSYDRAFT_37546</name>
</gene>
<protein>
    <submittedName>
        <fullName evidence="2">Uncharacterized protein</fullName>
    </submittedName>
</protein>
<dbReference type="OrthoDB" id="10455924at2759"/>
<dbReference type="VEuPathDB" id="FungiDB:ASPSYDRAFT_37546"/>